<evidence type="ECO:0000256" key="6">
    <source>
        <dbReference type="ARBA" id="ARBA00022737"/>
    </source>
</evidence>
<dbReference type="eggNOG" id="KOG1388">
    <property type="taxonomic scope" value="Eukaryota"/>
</dbReference>
<evidence type="ECO:0000256" key="10">
    <source>
        <dbReference type="ARBA" id="ARBA00023180"/>
    </source>
</evidence>
<evidence type="ECO:0000256" key="2">
    <source>
        <dbReference type="ARBA" id="ARBA00022441"/>
    </source>
</evidence>
<dbReference type="GeneID" id="6755821"/>
<keyword evidence="8" id="KW-0472">Membrane</keyword>
<dbReference type="PhylomeDB" id="B3S377"/>
<evidence type="ECO:0000256" key="3">
    <source>
        <dbReference type="ARBA" id="ARBA00022536"/>
    </source>
</evidence>
<keyword evidence="2" id="KW-0880">Kelch repeat</keyword>
<dbReference type="OMA" id="FHLEHTE"/>
<dbReference type="OrthoDB" id="9998912at2759"/>
<keyword evidence="14" id="KW-1185">Reference proteome</keyword>
<dbReference type="Gene3D" id="2.120.10.80">
    <property type="entry name" value="Kelch-type beta propeller"/>
    <property type="match status" value="1"/>
</dbReference>
<feature type="domain" description="Laminin EGF-like" evidence="12">
    <location>
        <begin position="387"/>
        <end position="421"/>
    </location>
</feature>
<keyword evidence="10" id="KW-0325">Glycoprotein</keyword>
<evidence type="ECO:0000313" key="13">
    <source>
        <dbReference type="EMBL" id="EDV22742.1"/>
    </source>
</evidence>
<dbReference type="CTD" id="6755821"/>
<keyword evidence="4" id="KW-0812">Transmembrane</keyword>
<dbReference type="FunFam" id="2.10.25.10:FF:000079">
    <property type="entry name" value="Attractin like 1"/>
    <property type="match status" value="1"/>
</dbReference>
<keyword evidence="5" id="KW-0732">Signal</keyword>
<dbReference type="InParanoid" id="B3S377"/>
<evidence type="ECO:0000313" key="14">
    <source>
        <dbReference type="Proteomes" id="UP000009022"/>
    </source>
</evidence>
<keyword evidence="11" id="KW-0424">Laminin EGF-like domain</keyword>
<keyword evidence="7" id="KW-1133">Transmembrane helix</keyword>
<evidence type="ECO:0000256" key="11">
    <source>
        <dbReference type="ARBA" id="ARBA00023292"/>
    </source>
</evidence>
<evidence type="ECO:0000256" key="7">
    <source>
        <dbReference type="ARBA" id="ARBA00022989"/>
    </source>
</evidence>
<evidence type="ECO:0000256" key="8">
    <source>
        <dbReference type="ARBA" id="ARBA00023136"/>
    </source>
</evidence>
<gene>
    <name evidence="13" type="ORF">TRIADDRAFT_58624</name>
</gene>
<dbReference type="RefSeq" id="XP_002114608.1">
    <property type="nucleotide sequence ID" value="XM_002114572.1"/>
</dbReference>
<dbReference type="Gene3D" id="2.10.25.10">
    <property type="entry name" value="Laminin"/>
    <property type="match status" value="1"/>
</dbReference>
<organism evidence="13 14">
    <name type="scientific">Trichoplax adhaerens</name>
    <name type="common">Trichoplax reptans</name>
    <dbReference type="NCBI Taxonomy" id="10228"/>
    <lineage>
        <taxon>Eukaryota</taxon>
        <taxon>Metazoa</taxon>
        <taxon>Placozoa</taxon>
        <taxon>Uniplacotomia</taxon>
        <taxon>Trichoplacea</taxon>
        <taxon>Trichoplacidae</taxon>
        <taxon>Trichoplax</taxon>
    </lineage>
</organism>
<dbReference type="PANTHER" id="PTHR46376">
    <property type="entry name" value="LEUCINE-ZIPPER-LIKE TRANSCRIPTIONAL REGULATOR 1"/>
    <property type="match status" value="1"/>
</dbReference>
<accession>B3S377</accession>
<protein>
    <recommendedName>
        <fullName evidence="12">Laminin EGF-like domain-containing protein</fullName>
    </recommendedName>
</protein>
<comment type="subcellular location">
    <subcellularLocation>
        <location evidence="1">Membrane</location>
        <topology evidence="1">Single-pass membrane protein</topology>
    </subcellularLocation>
</comment>
<name>B3S377_TRIAD</name>
<dbReference type="PROSITE" id="PS01248">
    <property type="entry name" value="EGF_LAM_1"/>
    <property type="match status" value="1"/>
</dbReference>
<evidence type="ECO:0000256" key="4">
    <source>
        <dbReference type="ARBA" id="ARBA00022692"/>
    </source>
</evidence>
<dbReference type="Proteomes" id="UP000009022">
    <property type="component" value="Unassembled WGS sequence"/>
</dbReference>
<dbReference type="AlphaFoldDB" id="B3S377"/>
<dbReference type="CDD" id="cd00055">
    <property type="entry name" value="EGF_Lam"/>
    <property type="match status" value="1"/>
</dbReference>
<dbReference type="HOGENOM" id="CLU_412428_0_0_1"/>
<dbReference type="GO" id="GO:0016020">
    <property type="term" value="C:membrane"/>
    <property type="evidence" value="ECO:0007669"/>
    <property type="project" value="UniProtKB-SubCell"/>
</dbReference>
<dbReference type="InterPro" id="IPR056737">
    <property type="entry name" value="Beta-prop_ATRN-MKLN-like"/>
</dbReference>
<keyword evidence="9" id="KW-1015">Disulfide bond</keyword>
<dbReference type="SUPFAM" id="SSF57196">
    <property type="entry name" value="EGF/Laminin"/>
    <property type="match status" value="1"/>
</dbReference>
<keyword evidence="3" id="KW-0245">EGF-like domain</keyword>
<dbReference type="InterPro" id="IPR051568">
    <property type="entry name" value="LZTR1/Attractin"/>
</dbReference>
<dbReference type="SUPFAM" id="SSF117281">
    <property type="entry name" value="Kelch motif"/>
    <property type="match status" value="1"/>
</dbReference>
<evidence type="ECO:0000259" key="12">
    <source>
        <dbReference type="PROSITE" id="PS01248"/>
    </source>
</evidence>
<reference evidence="13 14" key="1">
    <citation type="journal article" date="2008" name="Nature">
        <title>The Trichoplax genome and the nature of placozoans.</title>
        <authorList>
            <person name="Srivastava M."/>
            <person name="Begovic E."/>
            <person name="Chapman J."/>
            <person name="Putnam N.H."/>
            <person name="Hellsten U."/>
            <person name="Kawashima T."/>
            <person name="Kuo A."/>
            <person name="Mitros T."/>
            <person name="Salamov A."/>
            <person name="Carpenter M.L."/>
            <person name="Signorovitch A.Y."/>
            <person name="Moreno M.A."/>
            <person name="Kamm K."/>
            <person name="Grimwood J."/>
            <person name="Schmutz J."/>
            <person name="Shapiro H."/>
            <person name="Grigoriev I.V."/>
            <person name="Buss L.W."/>
            <person name="Schierwater B."/>
            <person name="Dellaporta S.L."/>
            <person name="Rokhsar D.S."/>
        </authorList>
    </citation>
    <scope>NUCLEOTIDE SEQUENCE [LARGE SCALE GENOMIC DNA]</scope>
    <source>
        <strain evidence="13 14">Grell-BS-1999</strain>
    </source>
</reference>
<sequence>MYVWGGNPHNDTVQTAGTAKCYSAELMVYNTRCYTWKKLISDTIPYDSPRYGHSSVTYNNSMIIFGGFSGKVYDDIIIYSPYYCDLWLDELTCVSDEKCFWSDRKQLCMSANVSNISIRDSSCGVNLPCQLADSCTACDAYNPICTYCDKSQCNEPTVKTICGMQDNNCTDSYYKREVYSCELAGSCHECKRRECSWVRRSISGTNAYLCVHESKKKSDDVVTQDCPATCAYKSSCNSCVRTPYCMWCKSENRCVSSAIYPALFSFGQCLAWTSGTCKGTVFLKFKLNIFVSCLWLSQLLETQCESFTACDACQAVPGCGWCESNITGVGKCISGRYEGPIRSYNGYVYSRNATVDYSACDARKWLFASCPACQCNGHSTCINGSVCRPCRDNTRGKNCEYCLWGFYGRPVNGGTCSACNCNGHSWLCDTSTGICENYCTMEGNKGSYCERCDTSKYTGSAANGGYCYLRVAIDSKVNVSIQNQRITNFHFTVTPTKPDRNVKLTVEVEEYRLVPTIVISVAWNIRGSCDSIHRVIAIFSYIFCIKQRLDRYRRRQERMVELKQMANRPFSSISFIIERYDNDNSSIKKQSPSQVALQPVNNGEAGIMSVLMRLPGEQGNMPGYGQSALAFGSALIVCSPEQQQLLSANKRYILGRKRKAFSTTTA</sequence>
<keyword evidence="6" id="KW-0677">Repeat</keyword>
<dbReference type="FunCoup" id="B3S377">
    <property type="interactions" value="1319"/>
</dbReference>
<evidence type="ECO:0000256" key="5">
    <source>
        <dbReference type="ARBA" id="ARBA00022729"/>
    </source>
</evidence>
<dbReference type="KEGG" id="tad:TRIADDRAFT_58624"/>
<dbReference type="Pfam" id="PF24981">
    <property type="entry name" value="Beta-prop_ATRN-LZTR1"/>
    <property type="match status" value="1"/>
</dbReference>
<dbReference type="EMBL" id="DS985248">
    <property type="protein sequence ID" value="EDV22742.1"/>
    <property type="molecule type" value="Genomic_DNA"/>
</dbReference>
<dbReference type="Pfam" id="PF01437">
    <property type="entry name" value="PSI"/>
    <property type="match status" value="1"/>
</dbReference>
<dbReference type="InterPro" id="IPR015915">
    <property type="entry name" value="Kelch-typ_b-propeller"/>
</dbReference>
<dbReference type="SMART" id="SM00423">
    <property type="entry name" value="PSI"/>
    <property type="match status" value="2"/>
</dbReference>
<evidence type="ECO:0000256" key="1">
    <source>
        <dbReference type="ARBA" id="ARBA00004167"/>
    </source>
</evidence>
<dbReference type="InterPro" id="IPR056863">
    <property type="entry name" value="LMN_ATRN_NET-like_EGF"/>
</dbReference>
<evidence type="ECO:0000256" key="9">
    <source>
        <dbReference type="ARBA" id="ARBA00023157"/>
    </source>
</evidence>
<dbReference type="InterPro" id="IPR016201">
    <property type="entry name" value="PSI"/>
</dbReference>
<dbReference type="InterPro" id="IPR002165">
    <property type="entry name" value="Plexin_repeat"/>
</dbReference>
<dbReference type="Pfam" id="PF24973">
    <property type="entry name" value="EGF_LMN_ATRN"/>
    <property type="match status" value="1"/>
</dbReference>
<dbReference type="STRING" id="10228.B3S377"/>
<dbReference type="PANTHER" id="PTHR46376:SF2">
    <property type="entry name" value="DISTRACTED, ISOFORM B"/>
    <property type="match status" value="1"/>
</dbReference>
<dbReference type="InterPro" id="IPR002049">
    <property type="entry name" value="LE_dom"/>
</dbReference>
<proteinExistence type="predicted"/>